<organism evidence="2 3">
    <name type="scientific">Basidiobolus ranarum</name>
    <dbReference type="NCBI Taxonomy" id="34480"/>
    <lineage>
        <taxon>Eukaryota</taxon>
        <taxon>Fungi</taxon>
        <taxon>Fungi incertae sedis</taxon>
        <taxon>Zoopagomycota</taxon>
        <taxon>Entomophthoromycotina</taxon>
        <taxon>Basidiobolomycetes</taxon>
        <taxon>Basidiobolales</taxon>
        <taxon>Basidiobolaceae</taxon>
        <taxon>Basidiobolus</taxon>
    </lineage>
</organism>
<dbReference type="Pfam" id="PF13380">
    <property type="entry name" value="CoA_binding_2"/>
    <property type="match status" value="1"/>
</dbReference>
<dbReference type="SMART" id="SM00881">
    <property type="entry name" value="CoA_binding"/>
    <property type="match status" value="1"/>
</dbReference>
<accession>A0ABR2X048</accession>
<gene>
    <name evidence="2" type="ORF">K7432_003341</name>
</gene>
<evidence type="ECO:0000313" key="3">
    <source>
        <dbReference type="Proteomes" id="UP001479436"/>
    </source>
</evidence>
<protein>
    <recommendedName>
        <fullName evidence="1">CoA-binding domain-containing protein</fullName>
    </recommendedName>
</protein>
<keyword evidence="3" id="KW-1185">Reference proteome</keyword>
<evidence type="ECO:0000313" key="2">
    <source>
        <dbReference type="EMBL" id="KAK9767116.1"/>
    </source>
</evidence>
<dbReference type="PANTHER" id="PTHR33303:SF2">
    <property type="entry name" value="COA-BINDING DOMAIN-CONTAINING PROTEIN"/>
    <property type="match status" value="1"/>
</dbReference>
<evidence type="ECO:0000259" key="1">
    <source>
        <dbReference type="SMART" id="SM00881"/>
    </source>
</evidence>
<dbReference type="InterPro" id="IPR003781">
    <property type="entry name" value="CoA-bd"/>
</dbReference>
<dbReference type="Proteomes" id="UP001479436">
    <property type="component" value="Unassembled WGS sequence"/>
</dbReference>
<name>A0ABR2X048_9FUNG</name>
<reference evidence="2 3" key="1">
    <citation type="submission" date="2023-04" db="EMBL/GenBank/DDBJ databases">
        <title>Genome of Basidiobolus ranarum AG-B5.</title>
        <authorList>
            <person name="Stajich J.E."/>
            <person name="Carter-House D."/>
            <person name="Gryganskyi A."/>
        </authorList>
    </citation>
    <scope>NUCLEOTIDE SEQUENCE [LARGE SCALE GENOMIC DNA]</scope>
    <source>
        <strain evidence="2 3">AG-B5</strain>
    </source>
</reference>
<dbReference type="Gene3D" id="3.40.50.720">
    <property type="entry name" value="NAD(P)-binding Rossmann-like Domain"/>
    <property type="match status" value="1"/>
</dbReference>
<sequence>MENSLEHGEISEMVSKAIAKHFKAQAFAVVGASSDEAKFGNKVLRWYVAANKYVIPINPREKLIEHIPCMKSLDELLDPENTSISVITPPKVTSDILRQAKELKIHSVWLQPGSEPDEVYDPEYRAQLPFNLIFDGPCVLVHATNYARL</sequence>
<dbReference type="InterPro" id="IPR036291">
    <property type="entry name" value="NAD(P)-bd_dom_sf"/>
</dbReference>
<proteinExistence type="predicted"/>
<dbReference type="PANTHER" id="PTHR33303">
    <property type="entry name" value="CYTOPLASMIC PROTEIN-RELATED"/>
    <property type="match status" value="1"/>
</dbReference>
<dbReference type="EMBL" id="JASJQH010000101">
    <property type="protein sequence ID" value="KAK9767116.1"/>
    <property type="molecule type" value="Genomic_DNA"/>
</dbReference>
<comment type="caution">
    <text evidence="2">The sequence shown here is derived from an EMBL/GenBank/DDBJ whole genome shotgun (WGS) entry which is preliminary data.</text>
</comment>
<feature type="domain" description="CoA-binding" evidence="1">
    <location>
        <begin position="21"/>
        <end position="114"/>
    </location>
</feature>
<dbReference type="SUPFAM" id="SSF51735">
    <property type="entry name" value="NAD(P)-binding Rossmann-fold domains"/>
    <property type="match status" value="1"/>
</dbReference>